<comment type="caution">
    <text evidence="2">The sequence shown here is derived from an EMBL/GenBank/DDBJ whole genome shotgun (WGS) entry which is preliminary data.</text>
</comment>
<evidence type="ECO:0000313" key="3">
    <source>
        <dbReference type="Proteomes" id="UP000324632"/>
    </source>
</evidence>
<proteinExistence type="predicted"/>
<dbReference type="EMBL" id="SOYY01000014">
    <property type="protein sequence ID" value="KAA0712128.1"/>
    <property type="molecule type" value="Genomic_DNA"/>
</dbReference>
<organism evidence="2 3">
    <name type="scientific">Triplophysa tibetana</name>
    <dbReference type="NCBI Taxonomy" id="1572043"/>
    <lineage>
        <taxon>Eukaryota</taxon>
        <taxon>Metazoa</taxon>
        <taxon>Chordata</taxon>
        <taxon>Craniata</taxon>
        <taxon>Vertebrata</taxon>
        <taxon>Euteleostomi</taxon>
        <taxon>Actinopterygii</taxon>
        <taxon>Neopterygii</taxon>
        <taxon>Teleostei</taxon>
        <taxon>Ostariophysi</taxon>
        <taxon>Cypriniformes</taxon>
        <taxon>Nemacheilidae</taxon>
        <taxon>Triplophysa</taxon>
    </lineage>
</organism>
<name>A0A5A9NRN1_9TELE</name>
<evidence type="ECO:0000313" key="2">
    <source>
        <dbReference type="EMBL" id="KAA0712128.1"/>
    </source>
</evidence>
<protein>
    <submittedName>
        <fullName evidence="2">Uncharacterized protein</fullName>
    </submittedName>
</protein>
<keyword evidence="3" id="KW-1185">Reference proteome</keyword>
<feature type="region of interest" description="Disordered" evidence="1">
    <location>
        <begin position="110"/>
        <end position="132"/>
    </location>
</feature>
<accession>A0A5A9NRN1</accession>
<reference evidence="2 3" key="1">
    <citation type="journal article" date="2019" name="Mol. Ecol. Resour.">
        <title>Chromosome-level genome assembly of Triplophysa tibetana, a fish adapted to the harsh high-altitude environment of the Tibetan Plateau.</title>
        <authorList>
            <person name="Yang X."/>
            <person name="Liu H."/>
            <person name="Ma Z."/>
            <person name="Zou Y."/>
            <person name="Zou M."/>
            <person name="Mao Y."/>
            <person name="Li X."/>
            <person name="Wang H."/>
            <person name="Chen T."/>
            <person name="Wang W."/>
            <person name="Yang R."/>
        </authorList>
    </citation>
    <scope>NUCLEOTIDE SEQUENCE [LARGE SCALE GENOMIC DNA]</scope>
    <source>
        <strain evidence="2">TTIB1903HZAU</strain>
        <tissue evidence="2">Muscle</tissue>
    </source>
</reference>
<gene>
    <name evidence="2" type="ORF">E1301_Tti020508</name>
</gene>
<dbReference type="AlphaFoldDB" id="A0A5A9NRN1"/>
<dbReference type="Proteomes" id="UP000324632">
    <property type="component" value="Chromosome 14"/>
</dbReference>
<feature type="compositionally biased region" description="Polar residues" evidence="1">
    <location>
        <begin position="120"/>
        <end position="132"/>
    </location>
</feature>
<evidence type="ECO:0000256" key="1">
    <source>
        <dbReference type="SAM" id="MobiDB-lite"/>
    </source>
</evidence>
<sequence>MGSVARVQSSGRIPVQTLVSSRPVAFHSQLTSGRSGTREQSWLPSASHPDCLCMPDSISRTNIQDNIDRRDSAVGPDVTVVHPEMLAGAEDLAVSCRDTEQISLLKHSVSQPAPHCEFSASRSSQAAWPQSP</sequence>